<evidence type="ECO:0000313" key="2">
    <source>
        <dbReference type="Proteomes" id="UP000288805"/>
    </source>
</evidence>
<organism evidence="1 2">
    <name type="scientific">Vitis vinifera</name>
    <name type="common">Grape</name>
    <dbReference type="NCBI Taxonomy" id="29760"/>
    <lineage>
        <taxon>Eukaryota</taxon>
        <taxon>Viridiplantae</taxon>
        <taxon>Streptophyta</taxon>
        <taxon>Embryophyta</taxon>
        <taxon>Tracheophyta</taxon>
        <taxon>Spermatophyta</taxon>
        <taxon>Magnoliopsida</taxon>
        <taxon>eudicotyledons</taxon>
        <taxon>Gunneridae</taxon>
        <taxon>Pentapetalae</taxon>
        <taxon>rosids</taxon>
        <taxon>Vitales</taxon>
        <taxon>Vitaceae</taxon>
        <taxon>Viteae</taxon>
        <taxon>Vitis</taxon>
    </lineage>
</organism>
<name>A0A438CI18_VITVI</name>
<evidence type="ECO:0000313" key="1">
    <source>
        <dbReference type="EMBL" id="RVW22860.1"/>
    </source>
</evidence>
<accession>A0A438CI18</accession>
<sequence length="145" mass="15763">MGSSWSGRSYMGVGIRYEKQVPGTLYSGMPPPTWVIGGTQVGCHLMLGCLETPFIRGLQLVCTISPAATWPYHLIYCLCGIVGPWVKVPKALEEDTPMWVYGVGPAPGMSPKRHGLLGVSKLSVVKGWMGKSNDETNKHMHTCLT</sequence>
<comment type="caution">
    <text evidence="1">The sequence shown here is derived from an EMBL/GenBank/DDBJ whole genome shotgun (WGS) entry which is preliminary data.</text>
</comment>
<dbReference type="EMBL" id="QGNW01002215">
    <property type="protein sequence ID" value="RVW22860.1"/>
    <property type="molecule type" value="Genomic_DNA"/>
</dbReference>
<proteinExistence type="predicted"/>
<reference evidence="1 2" key="1">
    <citation type="journal article" date="2018" name="PLoS Genet.">
        <title>Population sequencing reveals clonal diversity and ancestral inbreeding in the grapevine cultivar Chardonnay.</title>
        <authorList>
            <person name="Roach M.J."/>
            <person name="Johnson D.L."/>
            <person name="Bohlmann J."/>
            <person name="van Vuuren H.J."/>
            <person name="Jones S.J."/>
            <person name="Pretorius I.S."/>
            <person name="Schmidt S.A."/>
            <person name="Borneman A.R."/>
        </authorList>
    </citation>
    <scope>NUCLEOTIDE SEQUENCE [LARGE SCALE GENOMIC DNA]</scope>
    <source>
        <strain evidence="2">cv. Chardonnay</strain>
        <tissue evidence="1">Leaf</tissue>
    </source>
</reference>
<dbReference type="AlphaFoldDB" id="A0A438CI18"/>
<gene>
    <name evidence="1" type="ORF">CK203_103769</name>
</gene>
<dbReference type="Proteomes" id="UP000288805">
    <property type="component" value="Unassembled WGS sequence"/>
</dbReference>
<protein>
    <submittedName>
        <fullName evidence="1">Uncharacterized protein</fullName>
    </submittedName>
</protein>